<dbReference type="Proteomes" id="UP000280182">
    <property type="component" value="Unassembled WGS sequence"/>
</dbReference>
<dbReference type="RefSeq" id="WP_084925406.1">
    <property type="nucleotide sequence ID" value="NZ_JAGXBX010000001.1"/>
</dbReference>
<evidence type="ECO:0008006" key="3">
    <source>
        <dbReference type="Google" id="ProtNLM"/>
    </source>
</evidence>
<gene>
    <name evidence="1" type="ORF">D8802_01345</name>
</gene>
<protein>
    <recommendedName>
        <fullName evidence="3">CHAT domain-containing protein</fullName>
    </recommendedName>
</protein>
<accession>A0A428G0N4</accession>
<dbReference type="AlphaFoldDB" id="A0A428G0N4"/>
<dbReference type="OrthoDB" id="9855790at2"/>
<evidence type="ECO:0000313" key="2">
    <source>
        <dbReference type="Proteomes" id="UP000280182"/>
    </source>
</evidence>
<sequence>MEKETFRERLKSPEFEAVILPIFDFFEPFIHQESKFNESEDENDSDESVLKYYQMLVEQNIRESISVLRKKVSSKDYVAMRSFVLSLQQNTIQFLTNEKYRTKVKWKKILNSYINVSRIFLENEKLQLLHDGFPGVGQQVVLAISLIDLQEDNIKANDEIQNICDLFANDPNVMVVPIHGCSTDVFRTILDRFPVLNIIHLAGHTYTKPNGEILLSFVDSNITFIKFSNWISNHRFYCSFLNCCSTLEFALYSRLQNSNFSIFHRGIVESSIAYEFSEHFYKVIQISGDFNQAWELAVANCTEVPLNYVNC</sequence>
<organism evidence="1 2">
    <name type="scientific">Streptococcus oralis</name>
    <dbReference type="NCBI Taxonomy" id="1303"/>
    <lineage>
        <taxon>Bacteria</taxon>
        <taxon>Bacillati</taxon>
        <taxon>Bacillota</taxon>
        <taxon>Bacilli</taxon>
        <taxon>Lactobacillales</taxon>
        <taxon>Streptococcaceae</taxon>
        <taxon>Streptococcus</taxon>
    </lineage>
</organism>
<reference evidence="1 2" key="1">
    <citation type="submission" date="2018-11" db="EMBL/GenBank/DDBJ databases">
        <title>Species Designations Belie Phenotypic and Genotypic Heterogeneity in Oral Streptococci.</title>
        <authorList>
            <person name="Velsko I."/>
        </authorList>
    </citation>
    <scope>NUCLEOTIDE SEQUENCE [LARGE SCALE GENOMIC DNA]</scope>
    <source>
        <strain evidence="1 2">BCC12</strain>
    </source>
</reference>
<proteinExistence type="predicted"/>
<comment type="caution">
    <text evidence="1">The sequence shown here is derived from an EMBL/GenBank/DDBJ whole genome shotgun (WGS) entry which is preliminary data.</text>
</comment>
<dbReference type="EMBL" id="RJPJ01000002">
    <property type="protein sequence ID" value="RSJ68468.1"/>
    <property type="molecule type" value="Genomic_DNA"/>
</dbReference>
<name>A0A428G0N4_STROR</name>
<evidence type="ECO:0000313" key="1">
    <source>
        <dbReference type="EMBL" id="RSJ68468.1"/>
    </source>
</evidence>